<organism evidence="2">
    <name type="scientific">Anguilla anguilla</name>
    <name type="common">European freshwater eel</name>
    <name type="synonym">Muraena anguilla</name>
    <dbReference type="NCBI Taxonomy" id="7936"/>
    <lineage>
        <taxon>Eukaryota</taxon>
        <taxon>Metazoa</taxon>
        <taxon>Chordata</taxon>
        <taxon>Craniata</taxon>
        <taxon>Vertebrata</taxon>
        <taxon>Euteleostomi</taxon>
        <taxon>Actinopterygii</taxon>
        <taxon>Neopterygii</taxon>
        <taxon>Teleostei</taxon>
        <taxon>Anguilliformes</taxon>
        <taxon>Anguillidae</taxon>
        <taxon>Anguilla</taxon>
    </lineage>
</organism>
<keyword evidence="1" id="KW-0812">Transmembrane</keyword>
<sequence length="53" mass="6228">MEHVYLFSLSIIQIAAVSHTFFVDFSIFSTFLSKKVQRNNHKNSMKNNIIHLM</sequence>
<protein>
    <submittedName>
        <fullName evidence="2">Uncharacterized protein</fullName>
    </submittedName>
</protein>
<keyword evidence="1" id="KW-0472">Membrane</keyword>
<reference evidence="2" key="2">
    <citation type="journal article" date="2015" name="Fish Shellfish Immunol.">
        <title>Early steps in the European eel (Anguilla anguilla)-Vibrio vulnificus interaction in the gills: Role of the RtxA13 toxin.</title>
        <authorList>
            <person name="Callol A."/>
            <person name="Pajuelo D."/>
            <person name="Ebbesson L."/>
            <person name="Teles M."/>
            <person name="MacKenzie S."/>
            <person name="Amaro C."/>
        </authorList>
    </citation>
    <scope>NUCLEOTIDE SEQUENCE</scope>
</reference>
<name>A0A0E9WGB7_ANGAN</name>
<reference evidence="2" key="1">
    <citation type="submission" date="2014-11" db="EMBL/GenBank/DDBJ databases">
        <authorList>
            <person name="Amaro Gonzalez C."/>
        </authorList>
    </citation>
    <scope>NUCLEOTIDE SEQUENCE</scope>
</reference>
<dbReference type="EMBL" id="GBXM01019185">
    <property type="protein sequence ID" value="JAH89392.1"/>
    <property type="molecule type" value="Transcribed_RNA"/>
</dbReference>
<proteinExistence type="predicted"/>
<evidence type="ECO:0000256" key="1">
    <source>
        <dbReference type="SAM" id="Phobius"/>
    </source>
</evidence>
<feature type="transmembrane region" description="Helical" evidence="1">
    <location>
        <begin position="6"/>
        <end position="32"/>
    </location>
</feature>
<evidence type="ECO:0000313" key="2">
    <source>
        <dbReference type="EMBL" id="JAH89392.1"/>
    </source>
</evidence>
<dbReference type="AlphaFoldDB" id="A0A0E9WGB7"/>
<keyword evidence="1" id="KW-1133">Transmembrane helix</keyword>
<accession>A0A0E9WGB7</accession>